<proteinExistence type="predicted"/>
<protein>
    <submittedName>
        <fullName evidence="2">BL1S4 protein</fullName>
    </submittedName>
</protein>
<accession>A0A0N4W3B7</accession>
<organism evidence="2">
    <name type="scientific">Haemonchus placei</name>
    <name type="common">Barber's pole worm</name>
    <dbReference type="NCBI Taxonomy" id="6290"/>
    <lineage>
        <taxon>Eukaryota</taxon>
        <taxon>Metazoa</taxon>
        <taxon>Ecdysozoa</taxon>
        <taxon>Nematoda</taxon>
        <taxon>Chromadorea</taxon>
        <taxon>Rhabditida</taxon>
        <taxon>Rhabditina</taxon>
        <taxon>Rhabditomorpha</taxon>
        <taxon>Strongyloidea</taxon>
        <taxon>Trichostrongylidae</taxon>
        <taxon>Haemonchus</taxon>
    </lineage>
</organism>
<dbReference type="WBParaSite" id="HPLM_0000429801-mRNA-1">
    <property type="protein sequence ID" value="HPLM_0000429801-mRNA-1"/>
    <property type="gene ID" value="HPLM_0000429801"/>
</dbReference>
<feature type="region of interest" description="Disordered" evidence="1">
    <location>
        <begin position="14"/>
        <end position="101"/>
    </location>
</feature>
<evidence type="ECO:0000256" key="1">
    <source>
        <dbReference type="SAM" id="MobiDB-lite"/>
    </source>
</evidence>
<dbReference type="AlphaFoldDB" id="A0A0N4W3B7"/>
<evidence type="ECO:0000313" key="2">
    <source>
        <dbReference type="WBParaSite" id="HPLM_0000429801-mRNA-1"/>
    </source>
</evidence>
<reference evidence="2" key="1">
    <citation type="submission" date="2017-02" db="UniProtKB">
        <authorList>
            <consortium name="WormBaseParasite"/>
        </authorList>
    </citation>
    <scope>IDENTIFICATION</scope>
</reference>
<sequence>LSSQSALVIVFRHQHIPSEEESASNTRTGEVQKKMAAKNQEEKVKPKKRSNKSIESTSAAKRTCEDAFKSTQKKIPALERQEASTPDNHLQKAGIHSYGKDKSLADHHEFAKQTVAPTKLVIEPEHVDELLKRVLTSLIEMQSSLEEQMDNAKNRIFMEMDEMFKEVDRCRTEVERGRNNAVMHEVREVSTRLAAFQNEVNERFKALKKKLDQMPDIASMPRRIDLQLKNCGRTRLRIS</sequence>
<name>A0A0N4W3B7_HAEPC</name>